<organism evidence="2 3">
    <name type="scientific">Caerostris extrusa</name>
    <name type="common">Bark spider</name>
    <name type="synonym">Caerostris bankana</name>
    <dbReference type="NCBI Taxonomy" id="172846"/>
    <lineage>
        <taxon>Eukaryota</taxon>
        <taxon>Metazoa</taxon>
        <taxon>Ecdysozoa</taxon>
        <taxon>Arthropoda</taxon>
        <taxon>Chelicerata</taxon>
        <taxon>Arachnida</taxon>
        <taxon>Araneae</taxon>
        <taxon>Araneomorphae</taxon>
        <taxon>Entelegynae</taxon>
        <taxon>Araneoidea</taxon>
        <taxon>Araneidae</taxon>
        <taxon>Caerostris</taxon>
    </lineage>
</organism>
<comment type="caution">
    <text evidence="2">The sequence shown here is derived from an EMBL/GenBank/DDBJ whole genome shotgun (WGS) entry which is preliminary data.</text>
</comment>
<proteinExistence type="predicted"/>
<gene>
    <name evidence="2" type="ORF">CEXT_482551</name>
</gene>
<feature type="region of interest" description="Disordered" evidence="1">
    <location>
        <begin position="40"/>
        <end position="80"/>
    </location>
</feature>
<evidence type="ECO:0000256" key="1">
    <source>
        <dbReference type="SAM" id="MobiDB-lite"/>
    </source>
</evidence>
<protein>
    <submittedName>
        <fullName evidence="2">Uncharacterized protein</fullName>
    </submittedName>
</protein>
<accession>A0AAV4MCT5</accession>
<name>A0AAV4MCT5_CAEEX</name>
<keyword evidence="3" id="KW-1185">Reference proteome</keyword>
<dbReference type="EMBL" id="BPLR01019659">
    <property type="protein sequence ID" value="GIX70224.1"/>
    <property type="molecule type" value="Genomic_DNA"/>
</dbReference>
<reference evidence="2 3" key="1">
    <citation type="submission" date="2021-06" db="EMBL/GenBank/DDBJ databases">
        <title>Caerostris extrusa draft genome.</title>
        <authorList>
            <person name="Kono N."/>
            <person name="Arakawa K."/>
        </authorList>
    </citation>
    <scope>NUCLEOTIDE SEQUENCE [LARGE SCALE GENOMIC DNA]</scope>
</reference>
<evidence type="ECO:0000313" key="3">
    <source>
        <dbReference type="Proteomes" id="UP001054945"/>
    </source>
</evidence>
<dbReference type="AlphaFoldDB" id="A0AAV4MCT5"/>
<sequence length="95" mass="10764">MSPFLTPPVTHSIWGKPLREKSSHQGIKFPLFPTSFPSIDIPGGKRNPASQMQTKKFGNKRNSTNIQRWPNNPRSTKSSWNQSKIVDFDPFVLIG</sequence>
<dbReference type="Proteomes" id="UP001054945">
    <property type="component" value="Unassembled WGS sequence"/>
</dbReference>
<feature type="compositionally biased region" description="Polar residues" evidence="1">
    <location>
        <begin position="48"/>
        <end position="80"/>
    </location>
</feature>
<evidence type="ECO:0000313" key="2">
    <source>
        <dbReference type="EMBL" id="GIX70224.1"/>
    </source>
</evidence>